<gene>
    <name evidence="4" type="ORF">ACFPYL_04485</name>
</gene>
<dbReference type="EMBL" id="JBHSRJ010000002">
    <property type="protein sequence ID" value="MFC6042315.1"/>
    <property type="molecule type" value="Genomic_DNA"/>
</dbReference>
<evidence type="ECO:0000313" key="4">
    <source>
        <dbReference type="EMBL" id="MFC6042315.1"/>
    </source>
</evidence>
<name>A0ABW1LFP6_9ACTN</name>
<protein>
    <submittedName>
        <fullName evidence="4">Class I SAM-dependent DNA methyltransferase</fullName>
    </submittedName>
</protein>
<evidence type="ECO:0000256" key="2">
    <source>
        <dbReference type="ARBA" id="ARBA00022679"/>
    </source>
</evidence>
<keyword evidence="5" id="KW-1185">Reference proteome</keyword>
<dbReference type="InterPro" id="IPR029063">
    <property type="entry name" value="SAM-dependent_MTases_sf"/>
</dbReference>
<dbReference type="Gene3D" id="3.40.50.150">
    <property type="entry name" value="Vaccinia Virus protein VP39"/>
    <property type="match status" value="1"/>
</dbReference>
<dbReference type="RefSeq" id="WP_379150801.1">
    <property type="nucleotide sequence ID" value="NZ_JBHSRJ010000002.1"/>
</dbReference>
<evidence type="ECO:0000256" key="1">
    <source>
        <dbReference type="ARBA" id="ARBA00022603"/>
    </source>
</evidence>
<organism evidence="4 5">
    <name type="scientific">Nocardioides hankookensis</name>
    <dbReference type="NCBI Taxonomy" id="443157"/>
    <lineage>
        <taxon>Bacteria</taxon>
        <taxon>Bacillati</taxon>
        <taxon>Actinomycetota</taxon>
        <taxon>Actinomycetes</taxon>
        <taxon>Propionibacteriales</taxon>
        <taxon>Nocardioidaceae</taxon>
        <taxon>Nocardioides</taxon>
    </lineage>
</organism>
<dbReference type="CDD" id="cd02440">
    <property type="entry name" value="AdoMet_MTases"/>
    <property type="match status" value="1"/>
</dbReference>
<dbReference type="Pfam" id="PF13649">
    <property type="entry name" value="Methyltransf_25"/>
    <property type="match status" value="1"/>
</dbReference>
<dbReference type="PANTHER" id="PTHR43861:SF1">
    <property type="entry name" value="TRANS-ACONITATE 2-METHYLTRANSFERASE"/>
    <property type="match status" value="1"/>
</dbReference>
<evidence type="ECO:0000313" key="5">
    <source>
        <dbReference type="Proteomes" id="UP001596135"/>
    </source>
</evidence>
<keyword evidence="1 4" id="KW-0489">Methyltransferase</keyword>
<proteinExistence type="predicted"/>
<keyword evidence="2" id="KW-0808">Transferase</keyword>
<dbReference type="Proteomes" id="UP001596135">
    <property type="component" value="Unassembled WGS sequence"/>
</dbReference>
<comment type="caution">
    <text evidence="4">The sequence shown here is derived from an EMBL/GenBank/DDBJ whole genome shotgun (WGS) entry which is preliminary data.</text>
</comment>
<reference evidence="5" key="1">
    <citation type="journal article" date="2019" name="Int. J. Syst. Evol. Microbiol.">
        <title>The Global Catalogue of Microorganisms (GCM) 10K type strain sequencing project: providing services to taxonomists for standard genome sequencing and annotation.</title>
        <authorList>
            <consortium name="The Broad Institute Genomics Platform"/>
            <consortium name="The Broad Institute Genome Sequencing Center for Infectious Disease"/>
            <person name="Wu L."/>
            <person name="Ma J."/>
        </authorList>
    </citation>
    <scope>NUCLEOTIDE SEQUENCE [LARGE SCALE GENOMIC DNA]</scope>
    <source>
        <strain evidence="5">CCUG 54522</strain>
    </source>
</reference>
<accession>A0ABW1LFP6</accession>
<dbReference type="GO" id="GO:0032259">
    <property type="term" value="P:methylation"/>
    <property type="evidence" value="ECO:0007669"/>
    <property type="project" value="UniProtKB-KW"/>
</dbReference>
<evidence type="ECO:0000259" key="3">
    <source>
        <dbReference type="Pfam" id="PF13649"/>
    </source>
</evidence>
<dbReference type="SUPFAM" id="SSF53335">
    <property type="entry name" value="S-adenosyl-L-methionine-dependent methyltransferases"/>
    <property type="match status" value="1"/>
</dbReference>
<dbReference type="GO" id="GO:0008168">
    <property type="term" value="F:methyltransferase activity"/>
    <property type="evidence" value="ECO:0007669"/>
    <property type="project" value="UniProtKB-KW"/>
</dbReference>
<dbReference type="InterPro" id="IPR041698">
    <property type="entry name" value="Methyltransf_25"/>
</dbReference>
<sequence>MDRQTEELRDAHDVLADVYVERLTGLLDQMPIERAVLGLFAELVRDAGPGRVVGDLGCGTGRLAPYFSAQGFRIRGVDLSPEMVRVARRDHPDHSFEVGDLRALPIGDAELDGAVGWYSMMYLDPDDRALAFAELARAVKPGGYVATAYKMGDDTLRRDGKTLDLGIGFDIYWHSPTEVERRFEDAGFEVVFTAGRPADPDEVQPQGYLVARRA</sequence>
<feature type="domain" description="Methyltransferase" evidence="3">
    <location>
        <begin position="55"/>
        <end position="143"/>
    </location>
</feature>
<dbReference type="PANTHER" id="PTHR43861">
    <property type="entry name" value="TRANS-ACONITATE 2-METHYLTRANSFERASE-RELATED"/>
    <property type="match status" value="1"/>
</dbReference>